<evidence type="ECO:0000313" key="3">
    <source>
        <dbReference type="Proteomes" id="UP001501729"/>
    </source>
</evidence>
<proteinExistence type="predicted"/>
<protein>
    <recommendedName>
        <fullName evidence="4">GlsB/YeaQ/YmgE family stress response membrane protein</fullName>
    </recommendedName>
</protein>
<keyword evidence="1" id="KW-0472">Membrane</keyword>
<organism evidence="2 3">
    <name type="scientific">Haladaptatus pallidirubidus</name>
    <dbReference type="NCBI Taxonomy" id="1008152"/>
    <lineage>
        <taxon>Archaea</taxon>
        <taxon>Methanobacteriati</taxon>
        <taxon>Methanobacteriota</taxon>
        <taxon>Stenosarchaea group</taxon>
        <taxon>Halobacteria</taxon>
        <taxon>Halobacteriales</taxon>
        <taxon>Haladaptataceae</taxon>
        <taxon>Haladaptatus</taxon>
    </lineage>
</organism>
<feature type="transmembrane region" description="Helical" evidence="1">
    <location>
        <begin position="63"/>
        <end position="88"/>
    </location>
</feature>
<name>A0AAV3UPZ7_9EURY</name>
<evidence type="ECO:0000256" key="1">
    <source>
        <dbReference type="SAM" id="Phobius"/>
    </source>
</evidence>
<comment type="caution">
    <text evidence="2">The sequence shown here is derived from an EMBL/GenBank/DDBJ whole genome shotgun (WGS) entry which is preliminary data.</text>
</comment>
<keyword evidence="3" id="KW-1185">Reference proteome</keyword>
<evidence type="ECO:0000313" key="2">
    <source>
        <dbReference type="EMBL" id="GAA5062971.1"/>
    </source>
</evidence>
<keyword evidence="1" id="KW-0812">Transmembrane</keyword>
<dbReference type="GeneID" id="68617158"/>
<dbReference type="InterPro" id="IPR040493">
    <property type="entry name" value="DUF5518"/>
</dbReference>
<dbReference type="AlphaFoldDB" id="A0AAV3UPZ7"/>
<sequence>MKAEWSMNWKAIGTGLVIGAIVAFVGEGSAFGEMIFPENAAYVLAGLFGGVVAGYLRGDSTRAGVYAGGTVGIIGSVVTLLTTSVVYAGGRSLGHPNRGASICHPWNCWWFNWRDCEPQPASS</sequence>
<dbReference type="Pfam" id="PF17647">
    <property type="entry name" value="DUF5518"/>
    <property type="match status" value="1"/>
</dbReference>
<dbReference type="EMBL" id="BAABKX010000024">
    <property type="protein sequence ID" value="GAA5062971.1"/>
    <property type="molecule type" value="Genomic_DNA"/>
</dbReference>
<reference evidence="2 3" key="1">
    <citation type="journal article" date="2019" name="Int. J. Syst. Evol. Microbiol.">
        <title>The Global Catalogue of Microorganisms (GCM) 10K type strain sequencing project: providing services to taxonomists for standard genome sequencing and annotation.</title>
        <authorList>
            <consortium name="The Broad Institute Genomics Platform"/>
            <consortium name="The Broad Institute Genome Sequencing Center for Infectious Disease"/>
            <person name="Wu L."/>
            <person name="Ma J."/>
        </authorList>
    </citation>
    <scope>NUCLEOTIDE SEQUENCE [LARGE SCALE GENOMIC DNA]</scope>
    <source>
        <strain evidence="2 3">JCM 17504</strain>
    </source>
</reference>
<keyword evidence="1" id="KW-1133">Transmembrane helix</keyword>
<dbReference type="RefSeq" id="WP_227778584.1">
    <property type="nucleotide sequence ID" value="NZ_BAABKX010000024.1"/>
</dbReference>
<accession>A0AAV3UPZ7</accession>
<gene>
    <name evidence="2" type="ORF">GCM10025751_50870</name>
</gene>
<dbReference type="Proteomes" id="UP001501729">
    <property type="component" value="Unassembled WGS sequence"/>
</dbReference>
<evidence type="ECO:0008006" key="4">
    <source>
        <dbReference type="Google" id="ProtNLM"/>
    </source>
</evidence>
<feature type="transmembrane region" description="Helical" evidence="1">
    <location>
        <begin position="40"/>
        <end position="56"/>
    </location>
</feature>